<sequence>MGDIRRTESRPRHRLSRIGCCRTFSVHIGIYWIRLLGSWNIVASLFPLSISWKMSIRSKRTTRHMMICLALRLGLAATLLCFSLSQTYSDGDSTIPNLTSWLVPDGSQEELSETYIAGQIINLSWSALNNSREDLWVTSWGEHRYTQLVAEDIDVSYSNTHSWTIDITDSELSRDQRFFLRLYPTNGGRWQAPVEQDFFDSPGFYVLMTYVRASSSSDACAGYTCDSEELTIERANCKVFRCRGREFVIR</sequence>
<accession>A0A6G1H206</accession>
<feature type="transmembrane region" description="Helical" evidence="1">
    <location>
        <begin position="31"/>
        <end position="52"/>
    </location>
</feature>
<dbReference type="OrthoDB" id="3689214at2759"/>
<feature type="transmembrane region" description="Helical" evidence="1">
    <location>
        <begin position="64"/>
        <end position="85"/>
    </location>
</feature>
<keyword evidence="1" id="KW-1133">Transmembrane helix</keyword>
<proteinExistence type="predicted"/>
<evidence type="ECO:0000313" key="3">
    <source>
        <dbReference type="Proteomes" id="UP000800041"/>
    </source>
</evidence>
<protein>
    <submittedName>
        <fullName evidence="2">Uncharacterized protein</fullName>
    </submittedName>
</protein>
<reference evidence="2" key="1">
    <citation type="journal article" date="2020" name="Stud. Mycol.">
        <title>101 Dothideomycetes genomes: a test case for predicting lifestyles and emergence of pathogens.</title>
        <authorList>
            <person name="Haridas S."/>
            <person name="Albert R."/>
            <person name="Binder M."/>
            <person name="Bloem J."/>
            <person name="Labutti K."/>
            <person name="Salamov A."/>
            <person name="Andreopoulos B."/>
            <person name="Baker S."/>
            <person name="Barry K."/>
            <person name="Bills G."/>
            <person name="Bluhm B."/>
            <person name="Cannon C."/>
            <person name="Castanera R."/>
            <person name="Culley D."/>
            <person name="Daum C."/>
            <person name="Ezra D."/>
            <person name="Gonzalez J."/>
            <person name="Henrissat B."/>
            <person name="Kuo A."/>
            <person name="Liang C."/>
            <person name="Lipzen A."/>
            <person name="Lutzoni F."/>
            <person name="Magnuson J."/>
            <person name="Mondo S."/>
            <person name="Nolan M."/>
            <person name="Ohm R."/>
            <person name="Pangilinan J."/>
            <person name="Park H.-J."/>
            <person name="Ramirez L."/>
            <person name="Alfaro M."/>
            <person name="Sun H."/>
            <person name="Tritt A."/>
            <person name="Yoshinaga Y."/>
            <person name="Zwiers L.-H."/>
            <person name="Turgeon B."/>
            <person name="Goodwin S."/>
            <person name="Spatafora J."/>
            <person name="Crous P."/>
            <person name="Grigoriev I."/>
        </authorList>
    </citation>
    <scope>NUCLEOTIDE SEQUENCE</scope>
    <source>
        <strain evidence="2">CBS 113979</strain>
    </source>
</reference>
<dbReference type="Proteomes" id="UP000800041">
    <property type="component" value="Unassembled WGS sequence"/>
</dbReference>
<gene>
    <name evidence="2" type="ORF">K402DRAFT_63020</name>
</gene>
<organism evidence="2 3">
    <name type="scientific">Aulographum hederae CBS 113979</name>
    <dbReference type="NCBI Taxonomy" id="1176131"/>
    <lineage>
        <taxon>Eukaryota</taxon>
        <taxon>Fungi</taxon>
        <taxon>Dikarya</taxon>
        <taxon>Ascomycota</taxon>
        <taxon>Pezizomycotina</taxon>
        <taxon>Dothideomycetes</taxon>
        <taxon>Pleosporomycetidae</taxon>
        <taxon>Aulographales</taxon>
        <taxon>Aulographaceae</taxon>
    </lineage>
</organism>
<evidence type="ECO:0000256" key="1">
    <source>
        <dbReference type="SAM" id="Phobius"/>
    </source>
</evidence>
<evidence type="ECO:0000313" key="2">
    <source>
        <dbReference type="EMBL" id="KAF1987087.1"/>
    </source>
</evidence>
<keyword evidence="1" id="KW-0812">Transmembrane</keyword>
<name>A0A6G1H206_9PEZI</name>
<dbReference type="EMBL" id="ML977154">
    <property type="protein sequence ID" value="KAF1987087.1"/>
    <property type="molecule type" value="Genomic_DNA"/>
</dbReference>
<dbReference type="AlphaFoldDB" id="A0A6G1H206"/>
<keyword evidence="3" id="KW-1185">Reference proteome</keyword>
<keyword evidence="1" id="KW-0472">Membrane</keyword>